<evidence type="ECO:0000256" key="1">
    <source>
        <dbReference type="SAM" id="Phobius"/>
    </source>
</evidence>
<keyword evidence="1" id="KW-0812">Transmembrane</keyword>
<gene>
    <name evidence="2" type="ORF">J9309_12845</name>
</gene>
<organism evidence="2 3">
    <name type="scientific">Faecalibacter bovis</name>
    <dbReference type="NCBI Taxonomy" id="2898187"/>
    <lineage>
        <taxon>Bacteria</taxon>
        <taxon>Pseudomonadati</taxon>
        <taxon>Bacteroidota</taxon>
        <taxon>Flavobacteriia</taxon>
        <taxon>Flavobacteriales</taxon>
        <taxon>Weeksellaceae</taxon>
        <taxon>Faecalibacter</taxon>
    </lineage>
</organism>
<keyword evidence="3" id="KW-1185">Reference proteome</keyword>
<evidence type="ECO:0000313" key="3">
    <source>
        <dbReference type="Proteomes" id="UP000672011"/>
    </source>
</evidence>
<evidence type="ECO:0000313" key="2">
    <source>
        <dbReference type="EMBL" id="QTV05639.1"/>
    </source>
</evidence>
<proteinExistence type="predicted"/>
<sequence>MTFTQRLIKYLMGVSIGLVFVAMAFGPRAFSCNYFPNARVLEEATAKNLKLSNEAATFFENEKLDSNFLQKKLFKKSKIDFDKSNKDGVPCRTYIADYKDDAKDYQMIFEVCRETSKLISITKK</sequence>
<dbReference type="RefSeq" id="WP_230476282.1">
    <property type="nucleotide sequence ID" value="NZ_CP072842.1"/>
</dbReference>
<protein>
    <recommendedName>
        <fullName evidence="4">DUF4258 domain-containing protein</fullName>
    </recommendedName>
</protein>
<accession>A0ABX7XCJ7</accession>
<name>A0ABX7XCJ7_9FLAO</name>
<keyword evidence="1" id="KW-0472">Membrane</keyword>
<evidence type="ECO:0008006" key="4">
    <source>
        <dbReference type="Google" id="ProtNLM"/>
    </source>
</evidence>
<dbReference type="Proteomes" id="UP000672011">
    <property type="component" value="Chromosome"/>
</dbReference>
<feature type="transmembrane region" description="Helical" evidence="1">
    <location>
        <begin position="7"/>
        <end position="26"/>
    </location>
</feature>
<reference evidence="3" key="2">
    <citation type="submission" date="2021-04" db="EMBL/GenBank/DDBJ databases">
        <title>Taxonomy of Flavobacteriaceae bacterium ZY171143.</title>
        <authorList>
            <person name="Li F."/>
        </authorList>
    </citation>
    <scope>NUCLEOTIDE SEQUENCE [LARGE SCALE GENOMIC DNA]</scope>
    <source>
        <strain evidence="3">ZY171143</strain>
    </source>
</reference>
<keyword evidence="1" id="KW-1133">Transmembrane helix</keyword>
<dbReference type="EMBL" id="CP072842">
    <property type="protein sequence ID" value="QTV05639.1"/>
    <property type="molecule type" value="Genomic_DNA"/>
</dbReference>
<reference evidence="2 3" key="1">
    <citation type="journal article" date="2021" name="Int. J. Syst. Evol. Microbiol.">
        <title>Faecalibacter bovis sp. nov., isolated from cow faeces.</title>
        <authorList>
            <person name="Li F."/>
            <person name="Zhao W."/>
            <person name="Hong Q."/>
            <person name="Shao Q."/>
            <person name="Song J."/>
            <person name="Yang S."/>
        </authorList>
    </citation>
    <scope>NUCLEOTIDE SEQUENCE [LARGE SCALE GENOMIC DNA]</scope>
    <source>
        <strain evidence="2 3">ZY171143</strain>
    </source>
</reference>